<dbReference type="SUPFAM" id="SSF52402">
    <property type="entry name" value="Adenine nucleotide alpha hydrolases-like"/>
    <property type="match status" value="2"/>
</dbReference>
<dbReference type="InterPro" id="IPR006015">
    <property type="entry name" value="Universal_stress_UspA"/>
</dbReference>
<dbReference type="PANTHER" id="PTHR46268:SF6">
    <property type="entry name" value="UNIVERSAL STRESS PROTEIN UP12"/>
    <property type="match status" value="1"/>
</dbReference>
<dbReference type="InterPro" id="IPR006016">
    <property type="entry name" value="UspA"/>
</dbReference>
<evidence type="ECO:0000256" key="1">
    <source>
        <dbReference type="ARBA" id="ARBA00008791"/>
    </source>
</evidence>
<evidence type="ECO:0000313" key="4">
    <source>
        <dbReference type="EMBL" id="RBP37408.1"/>
    </source>
</evidence>
<accession>A0A366H5R3</accession>
<organism evidence="4 5">
    <name type="scientific">Roseimicrobium gellanilyticum</name>
    <dbReference type="NCBI Taxonomy" id="748857"/>
    <lineage>
        <taxon>Bacteria</taxon>
        <taxon>Pseudomonadati</taxon>
        <taxon>Verrucomicrobiota</taxon>
        <taxon>Verrucomicrobiia</taxon>
        <taxon>Verrucomicrobiales</taxon>
        <taxon>Verrucomicrobiaceae</taxon>
        <taxon>Roseimicrobium</taxon>
    </lineage>
</organism>
<feature type="domain" description="UspA" evidence="3">
    <location>
        <begin position="4"/>
        <end position="140"/>
    </location>
</feature>
<feature type="region of interest" description="Disordered" evidence="2">
    <location>
        <begin position="309"/>
        <end position="329"/>
    </location>
</feature>
<comment type="caution">
    <text evidence="4">The sequence shown here is derived from an EMBL/GenBank/DDBJ whole genome shotgun (WGS) entry which is preliminary data.</text>
</comment>
<proteinExistence type="inferred from homology"/>
<reference evidence="4 5" key="1">
    <citation type="submission" date="2018-06" db="EMBL/GenBank/DDBJ databases">
        <title>Genomic Encyclopedia of Type Strains, Phase IV (KMG-IV): sequencing the most valuable type-strain genomes for metagenomic binning, comparative biology and taxonomic classification.</title>
        <authorList>
            <person name="Goeker M."/>
        </authorList>
    </citation>
    <scope>NUCLEOTIDE SEQUENCE [LARGE SCALE GENOMIC DNA]</scope>
    <source>
        <strain evidence="4 5">DSM 25532</strain>
    </source>
</reference>
<dbReference type="AlphaFoldDB" id="A0A366H5R3"/>
<dbReference type="PRINTS" id="PR01438">
    <property type="entry name" value="UNVRSLSTRESS"/>
</dbReference>
<evidence type="ECO:0000313" key="5">
    <source>
        <dbReference type="Proteomes" id="UP000253426"/>
    </source>
</evidence>
<dbReference type="CDD" id="cd00293">
    <property type="entry name" value="USP-like"/>
    <property type="match status" value="2"/>
</dbReference>
<gene>
    <name evidence="4" type="ORF">DES53_114146</name>
</gene>
<evidence type="ECO:0000256" key="2">
    <source>
        <dbReference type="SAM" id="MobiDB-lite"/>
    </source>
</evidence>
<evidence type="ECO:0000259" key="3">
    <source>
        <dbReference type="Pfam" id="PF00582"/>
    </source>
</evidence>
<sequence length="329" mass="35684">MKTYQHILVGVDFSPGSRAALHAAARIASPGKTPVTVMHVIDPKLAESMKEAHHWNDLDLFQHVDKTVVDFIADAGVPSDHLRIELDVGNAFQALIGARHRLDADLIVLGTRGSEHGPNDIGSVASKCMRKAPADVLLVREGMDGPFRHITACVDLSETSAKAVTAARNVAELDGAMLDCLLINQSVLALTMDYNGFAPPLTAVDPQGLAHWEHEMDGFLRPLMRTAPSTLTWNSFVKDRANVREGILEHMNLTKTDLVVLGTRGKTNLRTLLIGTTAEKVVTHAPCSMLTVKPDGFELPIEMQVETSGLQETKDEHESAFPPATVPMA</sequence>
<name>A0A366H5R3_9BACT</name>
<dbReference type="EMBL" id="QNRR01000014">
    <property type="protein sequence ID" value="RBP37408.1"/>
    <property type="molecule type" value="Genomic_DNA"/>
</dbReference>
<keyword evidence="5" id="KW-1185">Reference proteome</keyword>
<dbReference type="Gene3D" id="3.40.50.12370">
    <property type="match status" value="1"/>
</dbReference>
<comment type="similarity">
    <text evidence="1">Belongs to the universal stress protein A family.</text>
</comment>
<dbReference type="PANTHER" id="PTHR46268">
    <property type="entry name" value="STRESS RESPONSE PROTEIN NHAX"/>
    <property type="match status" value="1"/>
</dbReference>
<dbReference type="Pfam" id="PF00582">
    <property type="entry name" value="Usp"/>
    <property type="match status" value="2"/>
</dbReference>
<feature type="domain" description="UspA" evidence="3">
    <location>
        <begin position="239"/>
        <end position="293"/>
    </location>
</feature>
<protein>
    <submittedName>
        <fullName evidence="4">Nucleotide-binding universal stress UspA family protein</fullName>
    </submittedName>
</protein>
<dbReference type="Proteomes" id="UP000253426">
    <property type="component" value="Unassembled WGS sequence"/>
</dbReference>
<dbReference type="RefSeq" id="WP_170157475.1">
    <property type="nucleotide sequence ID" value="NZ_QNRR01000014.1"/>
</dbReference>